<proteinExistence type="predicted"/>
<protein>
    <recommendedName>
        <fullName evidence="5">DUF3857 domain-containing protein</fullName>
    </recommendedName>
</protein>
<organism evidence="6 7">
    <name type="scientific">Alteripontixanthobacter maritimus</name>
    <dbReference type="NCBI Taxonomy" id="2161824"/>
    <lineage>
        <taxon>Bacteria</taxon>
        <taxon>Pseudomonadati</taxon>
        <taxon>Pseudomonadota</taxon>
        <taxon>Alphaproteobacteria</taxon>
        <taxon>Sphingomonadales</taxon>
        <taxon>Erythrobacteraceae</taxon>
        <taxon>Alteripontixanthobacter</taxon>
    </lineage>
</organism>
<keyword evidence="2 3" id="KW-0802">TPR repeat</keyword>
<dbReference type="InterPro" id="IPR050498">
    <property type="entry name" value="Ycf3"/>
</dbReference>
<dbReference type="InterPro" id="IPR024618">
    <property type="entry name" value="DUF3857"/>
</dbReference>
<dbReference type="OrthoDB" id="98874at2"/>
<feature type="repeat" description="TPR" evidence="3">
    <location>
        <begin position="852"/>
        <end position="885"/>
    </location>
</feature>
<evidence type="ECO:0000313" key="7">
    <source>
        <dbReference type="Proteomes" id="UP000253727"/>
    </source>
</evidence>
<name>A0A369Q5M7_9SPHN</name>
<dbReference type="RefSeq" id="WP_115366402.1">
    <property type="nucleotide sequence ID" value="NZ_QBKA01000002.1"/>
</dbReference>
<dbReference type="Pfam" id="PF12969">
    <property type="entry name" value="DUF3857"/>
    <property type="match status" value="1"/>
</dbReference>
<keyword evidence="1" id="KW-0677">Repeat</keyword>
<keyword evidence="4" id="KW-0732">Signal</keyword>
<evidence type="ECO:0000256" key="1">
    <source>
        <dbReference type="ARBA" id="ARBA00022737"/>
    </source>
</evidence>
<reference evidence="6 7" key="1">
    <citation type="submission" date="2018-04" db="EMBL/GenBank/DDBJ databases">
        <title>Altererythrobacter sp. HME9302 genome sequencing and assembly.</title>
        <authorList>
            <person name="Kang H."/>
            <person name="Kim H."/>
            <person name="Joh K."/>
        </authorList>
    </citation>
    <scope>NUCLEOTIDE SEQUENCE [LARGE SCALE GENOMIC DNA]</scope>
    <source>
        <strain evidence="6 7">HME9302</strain>
    </source>
</reference>
<feature type="chain" id="PRO_5017026357" description="DUF3857 domain-containing protein" evidence="4">
    <location>
        <begin position="24"/>
        <end position="930"/>
    </location>
</feature>
<evidence type="ECO:0000313" key="6">
    <source>
        <dbReference type="EMBL" id="RDC60191.1"/>
    </source>
</evidence>
<keyword evidence="7" id="KW-1185">Reference proteome</keyword>
<feature type="domain" description="DUF3857" evidence="5">
    <location>
        <begin position="62"/>
        <end position="218"/>
    </location>
</feature>
<dbReference type="SUPFAM" id="SSF54001">
    <property type="entry name" value="Cysteine proteinases"/>
    <property type="match status" value="1"/>
</dbReference>
<dbReference type="SMART" id="SM00028">
    <property type="entry name" value="TPR"/>
    <property type="match status" value="2"/>
</dbReference>
<dbReference type="PANTHER" id="PTHR44858">
    <property type="entry name" value="TETRATRICOPEPTIDE REPEAT PROTEIN 6"/>
    <property type="match status" value="1"/>
</dbReference>
<dbReference type="GO" id="GO:0046813">
    <property type="term" value="P:receptor-mediated virion attachment to host cell"/>
    <property type="evidence" value="ECO:0007669"/>
    <property type="project" value="TreeGrafter"/>
</dbReference>
<dbReference type="EMBL" id="QBKA01000002">
    <property type="protein sequence ID" value="RDC60191.1"/>
    <property type="molecule type" value="Genomic_DNA"/>
</dbReference>
<dbReference type="PANTHER" id="PTHR44858:SF1">
    <property type="entry name" value="UDP-N-ACETYLGLUCOSAMINE--PEPTIDE N-ACETYLGLUCOSAMINYLTRANSFERASE SPINDLY-RELATED"/>
    <property type="match status" value="1"/>
</dbReference>
<dbReference type="PROSITE" id="PS50005">
    <property type="entry name" value="TPR"/>
    <property type="match status" value="1"/>
</dbReference>
<feature type="signal peptide" evidence="4">
    <location>
        <begin position="1"/>
        <end position="23"/>
    </location>
</feature>
<evidence type="ECO:0000259" key="5">
    <source>
        <dbReference type="Pfam" id="PF12969"/>
    </source>
</evidence>
<gene>
    <name evidence="6" type="ORF">HME9302_01391</name>
</gene>
<dbReference type="Gene3D" id="2.60.40.3140">
    <property type="match status" value="1"/>
</dbReference>
<dbReference type="Gene3D" id="1.25.40.10">
    <property type="entry name" value="Tetratricopeptide repeat domain"/>
    <property type="match status" value="2"/>
</dbReference>
<sequence length="930" mass="102091">MMRHTFAASIAAVTLIVAQPAMAGEEVLYGDVPAWVTPMELAVDPDERQMFALANQQIRMEDGVVTQYQDVAIRLDTPQSLTQMGTITAGWMPDKGDLTIHRVELIRDGRVVDVLADGQTFEVLRREAGLERRLLNGQLTATIAIKGVEVGDTLRFAYSTTLSDQALGEDMQVLTGLMTDPVPLERGRVTLSWPEGETVHYQAMRGVDLGKPETRDGYNWLSVDMPLEELEDMPYDAPQRFRAPLILQATTLANWSELSQLMAPVFSSEGAIADGSPLAAEVAKIAALPGDDLTRTAAALQLVQEEVSYLLNGLNGGNYIPQQPAETWELRYGDCKAKSLLLLSILQELGIDSEVVLVHSSRGDVVPHMAPLAGAFDHMIVRAEIGGKEYWLDGTGGNARVQTLDRAPDFVWALPIRAEGSDLVPINRDTWSVPGEKVTVAIDQTAGVMVPALVNIRIELDGDRAARWRSADTQLTPDKLEDAIDGALSSAVGTAQIYESDMEFDEVTGRAVLTGRGLMTTLFRESDGKQEYKASIQPANSISFSPDRAKQEWREIPVRVRGSGSERLALSVLLPQDRGSFTFRGKEAIDRLVAGYKIVSQAELSGGRLELDQTVSVVADEIAPDRIGAERRAARLLDRDLPAVEASRDVRQVWEYTGKDRSRLAKIEAAYARLLERDDEDETINIINRANFRRGVSDHRGAVEDFTRALAIEEDTEVLLMRAWHRMQLGEYELALADYRKVEQLAPTGGTYSAQAQALRYLGRNDEIGALVTEASLIATTDLAGSLGEAQLLGWQGKGSEGLAILMDEHSLNPDNDMLDNEVCWNAAMWDLVTRENFAYCTDAVEKGAESLAALDSRALAYYRLGEFDRALADLDKVLDRKPDQMASRYLRGVIRKEAGLDGGGEDIALALSVRPALRDEYAVYGVGAD</sequence>
<dbReference type="Gene3D" id="3.10.620.30">
    <property type="match status" value="1"/>
</dbReference>
<comment type="caution">
    <text evidence="6">The sequence shown here is derived from an EMBL/GenBank/DDBJ whole genome shotgun (WGS) entry which is preliminary data.</text>
</comment>
<dbReference type="GO" id="GO:0009279">
    <property type="term" value="C:cell outer membrane"/>
    <property type="evidence" value="ECO:0007669"/>
    <property type="project" value="TreeGrafter"/>
</dbReference>
<evidence type="ECO:0000256" key="4">
    <source>
        <dbReference type="SAM" id="SignalP"/>
    </source>
</evidence>
<accession>A0A369Q5M7</accession>
<dbReference type="InterPro" id="IPR011990">
    <property type="entry name" value="TPR-like_helical_dom_sf"/>
</dbReference>
<dbReference type="InterPro" id="IPR038765">
    <property type="entry name" value="Papain-like_cys_pep_sf"/>
</dbReference>
<evidence type="ECO:0000256" key="2">
    <source>
        <dbReference type="ARBA" id="ARBA00022803"/>
    </source>
</evidence>
<evidence type="ECO:0000256" key="3">
    <source>
        <dbReference type="PROSITE-ProRule" id="PRU00339"/>
    </source>
</evidence>
<dbReference type="Proteomes" id="UP000253727">
    <property type="component" value="Unassembled WGS sequence"/>
</dbReference>
<dbReference type="InterPro" id="IPR019734">
    <property type="entry name" value="TPR_rpt"/>
</dbReference>
<dbReference type="AlphaFoldDB" id="A0A369Q5M7"/>
<dbReference type="SUPFAM" id="SSF48452">
    <property type="entry name" value="TPR-like"/>
    <property type="match status" value="1"/>
</dbReference>